<dbReference type="AlphaFoldDB" id="A0A9X2E4F5"/>
<name>A0A9X2E4F5_9NOCA</name>
<gene>
    <name evidence="1" type="ORF">NDR86_08115</name>
</gene>
<dbReference type="InterPro" id="IPR014710">
    <property type="entry name" value="RmlC-like_jellyroll"/>
</dbReference>
<dbReference type="InterPro" id="IPR000595">
    <property type="entry name" value="cNMP-bd_dom"/>
</dbReference>
<dbReference type="EMBL" id="JAMRXG010000003">
    <property type="protein sequence ID" value="MCM6773436.1"/>
    <property type="molecule type" value="Genomic_DNA"/>
</dbReference>
<dbReference type="RefSeq" id="WP_251910507.1">
    <property type="nucleotide sequence ID" value="NZ_JAMRXG010000003.1"/>
</dbReference>
<accession>A0A9X2E4F5</accession>
<dbReference type="CDD" id="cd00038">
    <property type="entry name" value="CAP_ED"/>
    <property type="match status" value="1"/>
</dbReference>
<sequence length="199" mass="22264">MDSAFDGFVAAMRAIAPVPDAQFERARALFRPVRLDERAHFVRAGDRTDRVGFLVEGLLRSYYLTADGVERTKAFVAGRRLVCPYAANLRKQVSDLFIQALTPATLLVAERARFDELVAADPSWRAVIAALTERHYLEEDSAHRRLLLDDPATRYAQFLREHGELAGRISGRVTASYLAITPEALSRIRSRRTSPIGGH</sequence>
<dbReference type="Proteomes" id="UP001139157">
    <property type="component" value="Unassembled WGS sequence"/>
</dbReference>
<comment type="caution">
    <text evidence="1">The sequence shown here is derived from an EMBL/GenBank/DDBJ whole genome shotgun (WGS) entry which is preliminary data.</text>
</comment>
<keyword evidence="2" id="KW-1185">Reference proteome</keyword>
<reference evidence="1" key="1">
    <citation type="submission" date="2022-06" db="EMBL/GenBank/DDBJ databases">
        <title>Novel species in genus nocardia.</title>
        <authorList>
            <person name="Li F."/>
        </authorList>
    </citation>
    <scope>NUCLEOTIDE SEQUENCE</scope>
    <source>
        <strain evidence="1">CDC141</strain>
    </source>
</reference>
<proteinExistence type="predicted"/>
<dbReference type="InterPro" id="IPR018490">
    <property type="entry name" value="cNMP-bd_dom_sf"/>
</dbReference>
<dbReference type="SUPFAM" id="SSF51206">
    <property type="entry name" value="cAMP-binding domain-like"/>
    <property type="match status" value="1"/>
</dbReference>
<evidence type="ECO:0000313" key="1">
    <source>
        <dbReference type="EMBL" id="MCM6773436.1"/>
    </source>
</evidence>
<evidence type="ECO:0000313" key="2">
    <source>
        <dbReference type="Proteomes" id="UP001139157"/>
    </source>
</evidence>
<protein>
    <submittedName>
        <fullName evidence="1">Crp/Fnr family transcriptional regulator</fullName>
    </submittedName>
</protein>
<dbReference type="Gene3D" id="2.60.120.10">
    <property type="entry name" value="Jelly Rolls"/>
    <property type="match status" value="1"/>
</dbReference>
<organism evidence="1 2">
    <name type="scientific">Nocardia pulmonis</name>
    <dbReference type="NCBI Taxonomy" id="2951408"/>
    <lineage>
        <taxon>Bacteria</taxon>
        <taxon>Bacillati</taxon>
        <taxon>Actinomycetota</taxon>
        <taxon>Actinomycetes</taxon>
        <taxon>Mycobacteriales</taxon>
        <taxon>Nocardiaceae</taxon>
        <taxon>Nocardia</taxon>
    </lineage>
</organism>